<comment type="caution">
    <text evidence="1">The sequence shown here is derived from an EMBL/GenBank/DDBJ whole genome shotgun (WGS) entry which is preliminary data.</text>
</comment>
<gene>
    <name evidence="1" type="ORF">EV421DRAFT_2019226</name>
</gene>
<dbReference type="EMBL" id="JAUEPT010000023">
    <property type="protein sequence ID" value="KAK0443281.1"/>
    <property type="molecule type" value="Genomic_DNA"/>
</dbReference>
<organism evidence="1 2">
    <name type="scientific">Armillaria borealis</name>
    <dbReference type="NCBI Taxonomy" id="47425"/>
    <lineage>
        <taxon>Eukaryota</taxon>
        <taxon>Fungi</taxon>
        <taxon>Dikarya</taxon>
        <taxon>Basidiomycota</taxon>
        <taxon>Agaricomycotina</taxon>
        <taxon>Agaricomycetes</taxon>
        <taxon>Agaricomycetidae</taxon>
        <taxon>Agaricales</taxon>
        <taxon>Marasmiineae</taxon>
        <taxon>Physalacriaceae</taxon>
        <taxon>Armillaria</taxon>
    </lineage>
</organism>
<proteinExistence type="predicted"/>
<dbReference type="AlphaFoldDB" id="A0AA39MQF8"/>
<protein>
    <submittedName>
        <fullName evidence="1">Uncharacterized protein</fullName>
    </submittedName>
</protein>
<evidence type="ECO:0000313" key="2">
    <source>
        <dbReference type="Proteomes" id="UP001175226"/>
    </source>
</evidence>
<accession>A0AA39MQF8</accession>
<evidence type="ECO:0000313" key="1">
    <source>
        <dbReference type="EMBL" id="KAK0443281.1"/>
    </source>
</evidence>
<sequence length="178" mass="19598">MAPKTHEHIVADQPRAPSLPGKIVVVVGAGIGSGLETLKHFARTNPERIVVVASDVHYWTTSEKELFESPNILAKLSSKESCTPEIMKRRSNGYQEADAKQKTELAFTTVDSEGSRQLMFSAVGGTNGEDKLRGACISLSKVVEECDFVISEDVQDKVWYLKNWIHGVPLRSKGKSNK</sequence>
<reference evidence="1" key="1">
    <citation type="submission" date="2023-06" db="EMBL/GenBank/DDBJ databases">
        <authorList>
            <consortium name="Lawrence Berkeley National Laboratory"/>
            <person name="Ahrendt S."/>
            <person name="Sahu N."/>
            <person name="Indic B."/>
            <person name="Wong-Bajracharya J."/>
            <person name="Merenyi Z."/>
            <person name="Ke H.-M."/>
            <person name="Monk M."/>
            <person name="Kocsube S."/>
            <person name="Drula E."/>
            <person name="Lipzen A."/>
            <person name="Balint B."/>
            <person name="Henrissat B."/>
            <person name="Andreopoulos B."/>
            <person name="Martin F.M."/>
            <person name="Harder C.B."/>
            <person name="Rigling D."/>
            <person name="Ford K.L."/>
            <person name="Foster G.D."/>
            <person name="Pangilinan J."/>
            <person name="Papanicolaou A."/>
            <person name="Barry K."/>
            <person name="LaButti K."/>
            <person name="Viragh M."/>
            <person name="Koriabine M."/>
            <person name="Yan M."/>
            <person name="Riley R."/>
            <person name="Champramary S."/>
            <person name="Plett K.L."/>
            <person name="Tsai I.J."/>
            <person name="Slot J."/>
            <person name="Sipos G."/>
            <person name="Plett J."/>
            <person name="Nagy L.G."/>
            <person name="Grigoriev I.V."/>
        </authorList>
    </citation>
    <scope>NUCLEOTIDE SEQUENCE</scope>
    <source>
        <strain evidence="1">FPL87.14</strain>
    </source>
</reference>
<dbReference type="Proteomes" id="UP001175226">
    <property type="component" value="Unassembled WGS sequence"/>
</dbReference>
<keyword evidence="2" id="KW-1185">Reference proteome</keyword>
<name>A0AA39MQF8_9AGAR</name>